<comment type="caution">
    <text evidence="3">The sequence shown here is derived from an EMBL/GenBank/DDBJ whole genome shotgun (WGS) entry which is preliminary data.</text>
</comment>
<dbReference type="InterPro" id="IPR039564">
    <property type="entry name" value="Peptidase_C39-like"/>
</dbReference>
<gene>
    <name evidence="3" type="ORF">E0485_06300</name>
</gene>
<dbReference type="EMBL" id="SKFG01000003">
    <property type="protein sequence ID" value="TCZ79466.1"/>
    <property type="molecule type" value="Genomic_DNA"/>
</dbReference>
<dbReference type="Proteomes" id="UP000295418">
    <property type="component" value="Unassembled WGS sequence"/>
</dbReference>
<sequence length="271" mass="29966">MSVLLKGLKVSFAFILIVALVVTSTVLAYLLFGKMKETWGRTVSEESNQVITADATPKPVPTPTPVPVEKPASVLLKAPIINQYPELPAGCEITSFTMLLQYAGFDKTKLELNKEMPKDPTPMKRDSKGNIIYWGNPNVGYVGDATVRGKGFAIFHEGLFPMLESYIPTAIDLTRESFDKYEAQLAQGVPVLVWTTIDFKVPQNWVVWDSPLGPFKTTYKEHAVLLVGYDEENVYVNDPATGQAGKKLNKNEFIATWVALGKQGLSYTKEG</sequence>
<keyword evidence="1" id="KW-1133">Transmembrane helix</keyword>
<dbReference type="Gene3D" id="3.90.70.10">
    <property type="entry name" value="Cysteine proteinases"/>
    <property type="match status" value="1"/>
</dbReference>
<keyword evidence="1" id="KW-0472">Membrane</keyword>
<protein>
    <recommendedName>
        <fullName evidence="2">Peptidase C39-like domain-containing protein</fullName>
    </recommendedName>
</protein>
<dbReference type="AlphaFoldDB" id="A0A4R4EH78"/>
<evidence type="ECO:0000313" key="4">
    <source>
        <dbReference type="Proteomes" id="UP000295418"/>
    </source>
</evidence>
<keyword evidence="4" id="KW-1185">Reference proteome</keyword>
<dbReference type="OrthoDB" id="1164310at2"/>
<dbReference type="PANTHER" id="PTHR37806:SF1">
    <property type="entry name" value="PEPTIDASE C39-LIKE DOMAIN-CONTAINING PROTEIN"/>
    <property type="match status" value="1"/>
</dbReference>
<dbReference type="InterPro" id="IPR016997">
    <property type="entry name" value="UCP032442"/>
</dbReference>
<reference evidence="3 4" key="1">
    <citation type="submission" date="2019-03" db="EMBL/GenBank/DDBJ databases">
        <authorList>
            <person name="Kim M.K.M."/>
        </authorList>
    </citation>
    <scope>NUCLEOTIDE SEQUENCE [LARGE SCALE GENOMIC DNA]</scope>
    <source>
        <strain evidence="3 4">18JY21-1</strain>
    </source>
</reference>
<dbReference type="Pfam" id="PF13529">
    <property type="entry name" value="Peptidase_C39_2"/>
    <property type="match status" value="1"/>
</dbReference>
<name>A0A4R4EH78_9BACL</name>
<proteinExistence type="predicted"/>
<feature type="transmembrane region" description="Helical" evidence="1">
    <location>
        <begin position="12"/>
        <end position="32"/>
    </location>
</feature>
<dbReference type="PIRSF" id="PIRSF032442">
    <property type="entry name" value="UCP032442"/>
    <property type="match status" value="1"/>
</dbReference>
<feature type="domain" description="Peptidase C39-like" evidence="2">
    <location>
        <begin position="77"/>
        <end position="240"/>
    </location>
</feature>
<dbReference type="RefSeq" id="WP_132417124.1">
    <property type="nucleotide sequence ID" value="NZ_SKFG01000003.1"/>
</dbReference>
<keyword evidence="1" id="KW-0812">Transmembrane</keyword>
<organism evidence="3 4">
    <name type="scientific">Paenibacillus albiflavus</name>
    <dbReference type="NCBI Taxonomy" id="2545760"/>
    <lineage>
        <taxon>Bacteria</taxon>
        <taxon>Bacillati</taxon>
        <taxon>Bacillota</taxon>
        <taxon>Bacilli</taxon>
        <taxon>Bacillales</taxon>
        <taxon>Paenibacillaceae</taxon>
        <taxon>Paenibacillus</taxon>
    </lineage>
</organism>
<accession>A0A4R4EH78</accession>
<evidence type="ECO:0000313" key="3">
    <source>
        <dbReference type="EMBL" id="TCZ79466.1"/>
    </source>
</evidence>
<evidence type="ECO:0000256" key="1">
    <source>
        <dbReference type="SAM" id="Phobius"/>
    </source>
</evidence>
<evidence type="ECO:0000259" key="2">
    <source>
        <dbReference type="Pfam" id="PF13529"/>
    </source>
</evidence>
<dbReference type="PANTHER" id="PTHR37806">
    <property type="entry name" value="LMO0724 PROTEIN"/>
    <property type="match status" value="1"/>
</dbReference>